<feature type="domain" description="SsuA/THI5-like" evidence="1">
    <location>
        <begin position="29"/>
        <end position="141"/>
    </location>
</feature>
<dbReference type="Pfam" id="PF09084">
    <property type="entry name" value="NMT1"/>
    <property type="match status" value="1"/>
</dbReference>
<protein>
    <recommendedName>
        <fullName evidence="1">SsuA/THI5-like domain-containing protein</fullName>
    </recommendedName>
</protein>
<dbReference type="Gene3D" id="3.40.190.10">
    <property type="entry name" value="Periplasmic binding protein-like II"/>
    <property type="match status" value="1"/>
</dbReference>
<organism evidence="2 3">
    <name type="scientific">Penicillium angulare</name>
    <dbReference type="NCBI Taxonomy" id="116970"/>
    <lineage>
        <taxon>Eukaryota</taxon>
        <taxon>Fungi</taxon>
        <taxon>Dikarya</taxon>
        <taxon>Ascomycota</taxon>
        <taxon>Pezizomycotina</taxon>
        <taxon>Eurotiomycetes</taxon>
        <taxon>Eurotiomycetidae</taxon>
        <taxon>Eurotiales</taxon>
        <taxon>Aspergillaceae</taxon>
        <taxon>Penicillium</taxon>
    </lineage>
</organism>
<reference evidence="2" key="1">
    <citation type="submission" date="2022-11" db="EMBL/GenBank/DDBJ databases">
        <authorList>
            <person name="Petersen C."/>
        </authorList>
    </citation>
    <scope>NUCLEOTIDE SEQUENCE</scope>
    <source>
        <strain evidence="2">IBT 30069</strain>
    </source>
</reference>
<reference evidence="2" key="2">
    <citation type="journal article" date="2023" name="IMA Fungus">
        <title>Comparative genomic study of the Penicillium genus elucidates a diverse pangenome and 15 lateral gene transfer events.</title>
        <authorList>
            <person name="Petersen C."/>
            <person name="Sorensen T."/>
            <person name="Nielsen M.R."/>
            <person name="Sondergaard T.E."/>
            <person name="Sorensen J.L."/>
            <person name="Fitzpatrick D.A."/>
            <person name="Frisvad J.C."/>
            <person name="Nielsen K.L."/>
        </authorList>
    </citation>
    <scope>NUCLEOTIDE SEQUENCE</scope>
    <source>
        <strain evidence="2">IBT 30069</strain>
    </source>
</reference>
<evidence type="ECO:0000313" key="3">
    <source>
        <dbReference type="Proteomes" id="UP001149165"/>
    </source>
</evidence>
<evidence type="ECO:0000259" key="1">
    <source>
        <dbReference type="Pfam" id="PF09084"/>
    </source>
</evidence>
<dbReference type="SUPFAM" id="SSF53850">
    <property type="entry name" value="Periplasmic binding protein-like II"/>
    <property type="match status" value="1"/>
</dbReference>
<comment type="caution">
    <text evidence="2">The sequence shown here is derived from an EMBL/GenBank/DDBJ whole genome shotgun (WGS) entry which is preliminary data.</text>
</comment>
<dbReference type="InterPro" id="IPR015168">
    <property type="entry name" value="SsuA/THI5"/>
</dbReference>
<evidence type="ECO:0000313" key="2">
    <source>
        <dbReference type="EMBL" id="KAJ5081239.1"/>
    </source>
</evidence>
<keyword evidence="3" id="KW-1185">Reference proteome</keyword>
<accession>A0A9W9JT55</accession>
<sequence>MAMENIPLTFACGQYDRMDPLARGEVSPAGVDLQYVAMNNPREIFDRMIRHHEFDVSEMSVSEYVCRYADGERDLVGIPVFPSRAFRHSCIVVNSNIIQKPSDLNGKKIGVQLYTMTAAVWVRGVLQDAGVDLSTITWVEGDLVHPGAHGNPRSKPLLRPVDIIRNGNSKSLSQLLEEGELAATIGAHPPTCLGKVAHIQHLFPDVRGTEKEYFQRTGIFPIMHLVVIRKEIVEKYPFIAKALYDAMDESKNVSLRRMKLASTYSYMLPFLSSDIAEVEEIFGGDPWPYGIESNRKVLELLITLLFDQAMISRQVALEELFPMKCN</sequence>
<dbReference type="EMBL" id="JAPQKH010000011">
    <property type="protein sequence ID" value="KAJ5081239.1"/>
    <property type="molecule type" value="Genomic_DNA"/>
</dbReference>
<dbReference type="Proteomes" id="UP001149165">
    <property type="component" value="Unassembled WGS sequence"/>
</dbReference>
<name>A0A9W9JT55_9EURO</name>
<dbReference type="OrthoDB" id="2093528at2759"/>
<gene>
    <name evidence="2" type="ORF">N7456_013477</name>
</gene>
<dbReference type="AlphaFoldDB" id="A0A9W9JT55"/>
<proteinExistence type="predicted"/>